<accession>A0ABT8AFY6</accession>
<dbReference type="InterPro" id="IPR011991">
    <property type="entry name" value="ArsR-like_HTH"/>
</dbReference>
<keyword evidence="2" id="KW-0238">DNA-binding</keyword>
<keyword evidence="3" id="KW-0804">Transcription</keyword>
<protein>
    <submittedName>
        <fullName evidence="5">Metalloregulator ArsR/SmtB family transcription factor</fullName>
    </submittedName>
</protein>
<dbReference type="CDD" id="cd00090">
    <property type="entry name" value="HTH_ARSR"/>
    <property type="match status" value="1"/>
</dbReference>
<dbReference type="InterPro" id="IPR001845">
    <property type="entry name" value="HTH_ArsR_DNA-bd_dom"/>
</dbReference>
<dbReference type="NCBIfam" id="NF033788">
    <property type="entry name" value="HTH_metalloreg"/>
    <property type="match status" value="1"/>
</dbReference>
<dbReference type="PANTHER" id="PTHR43132">
    <property type="entry name" value="ARSENICAL RESISTANCE OPERON REPRESSOR ARSR-RELATED"/>
    <property type="match status" value="1"/>
</dbReference>
<keyword evidence="6" id="KW-1185">Reference proteome</keyword>
<dbReference type="RefSeq" id="WP_290320848.1">
    <property type="nucleotide sequence ID" value="NZ_JAUFPN010000303.1"/>
</dbReference>
<dbReference type="PROSITE" id="PS50987">
    <property type="entry name" value="HTH_ARSR_2"/>
    <property type="match status" value="1"/>
</dbReference>
<evidence type="ECO:0000259" key="4">
    <source>
        <dbReference type="PROSITE" id="PS50987"/>
    </source>
</evidence>
<comment type="caution">
    <text evidence="5">The sequence shown here is derived from an EMBL/GenBank/DDBJ whole genome shotgun (WGS) entry which is preliminary data.</text>
</comment>
<gene>
    <name evidence="5" type="ORF">QWZ14_30520</name>
</gene>
<evidence type="ECO:0000313" key="5">
    <source>
        <dbReference type="EMBL" id="MDN3568732.1"/>
    </source>
</evidence>
<evidence type="ECO:0000256" key="3">
    <source>
        <dbReference type="ARBA" id="ARBA00023163"/>
    </source>
</evidence>
<dbReference type="SMART" id="SM00418">
    <property type="entry name" value="HTH_ARSR"/>
    <property type="match status" value="1"/>
</dbReference>
<dbReference type="InterPro" id="IPR036390">
    <property type="entry name" value="WH_DNA-bd_sf"/>
</dbReference>
<reference evidence="6" key="1">
    <citation type="journal article" date="2019" name="Int. J. Syst. Evol. Microbiol.">
        <title>The Global Catalogue of Microorganisms (GCM) 10K type strain sequencing project: providing services to taxonomists for standard genome sequencing and annotation.</title>
        <authorList>
            <consortium name="The Broad Institute Genomics Platform"/>
            <consortium name="The Broad Institute Genome Sequencing Center for Infectious Disease"/>
            <person name="Wu L."/>
            <person name="Ma J."/>
        </authorList>
    </citation>
    <scope>NUCLEOTIDE SEQUENCE [LARGE SCALE GENOMIC DNA]</scope>
    <source>
        <strain evidence="6">CECT 7131</strain>
    </source>
</reference>
<dbReference type="SUPFAM" id="SSF46785">
    <property type="entry name" value="Winged helix' DNA-binding domain"/>
    <property type="match status" value="1"/>
</dbReference>
<feature type="domain" description="HTH arsR-type" evidence="4">
    <location>
        <begin position="1"/>
        <end position="95"/>
    </location>
</feature>
<dbReference type="Pfam" id="PF12840">
    <property type="entry name" value="HTH_20"/>
    <property type="match status" value="1"/>
</dbReference>
<dbReference type="InterPro" id="IPR051011">
    <property type="entry name" value="Metal_resp_trans_reg"/>
</dbReference>
<dbReference type="Gene3D" id="1.10.10.10">
    <property type="entry name" value="Winged helix-like DNA-binding domain superfamily/Winged helix DNA-binding domain"/>
    <property type="match status" value="1"/>
</dbReference>
<evidence type="ECO:0000256" key="1">
    <source>
        <dbReference type="ARBA" id="ARBA00023015"/>
    </source>
</evidence>
<dbReference type="PANTHER" id="PTHR43132:SF2">
    <property type="entry name" value="ARSENICAL RESISTANCE OPERON REPRESSOR ARSR-RELATED"/>
    <property type="match status" value="1"/>
</dbReference>
<dbReference type="Proteomes" id="UP001529369">
    <property type="component" value="Unassembled WGS sequence"/>
</dbReference>
<proteinExistence type="predicted"/>
<evidence type="ECO:0000256" key="2">
    <source>
        <dbReference type="ARBA" id="ARBA00023125"/>
    </source>
</evidence>
<dbReference type="EMBL" id="JAUFPN010000303">
    <property type="protein sequence ID" value="MDN3568732.1"/>
    <property type="molecule type" value="Genomic_DNA"/>
</dbReference>
<dbReference type="InterPro" id="IPR036388">
    <property type="entry name" value="WH-like_DNA-bd_sf"/>
</dbReference>
<dbReference type="PRINTS" id="PR00778">
    <property type="entry name" value="HTHARSR"/>
</dbReference>
<sequence length="119" mass="13232">MELHEALVCLGALSQGTRLETFRLLVRHEPEGLPAGEVARRLDVPQNTMSTHLAVLTRAGLLRSERHSRSILYRADLNCLREMMLFLIKECCDGRADLCEPLIADLLPCCPPLPGNAVQ</sequence>
<evidence type="ECO:0000313" key="6">
    <source>
        <dbReference type="Proteomes" id="UP001529369"/>
    </source>
</evidence>
<name>A0ABT8AFY6_9PROT</name>
<keyword evidence="1" id="KW-0805">Transcription regulation</keyword>
<organism evidence="5 6">
    <name type="scientific">Paeniroseomonas aquatica</name>
    <dbReference type="NCBI Taxonomy" id="373043"/>
    <lineage>
        <taxon>Bacteria</taxon>
        <taxon>Pseudomonadati</taxon>
        <taxon>Pseudomonadota</taxon>
        <taxon>Alphaproteobacteria</taxon>
        <taxon>Acetobacterales</taxon>
        <taxon>Acetobacteraceae</taxon>
        <taxon>Paeniroseomonas</taxon>
    </lineage>
</organism>